<name>A0ACC1DA29_9NEOP</name>
<accession>A0ACC1DA29</accession>
<dbReference type="EMBL" id="CM034392">
    <property type="protein sequence ID" value="KAJ0180783.1"/>
    <property type="molecule type" value="Genomic_DNA"/>
</dbReference>
<reference evidence="1 2" key="1">
    <citation type="journal article" date="2021" name="Front. Genet.">
        <title>Chromosome-Level Genome Assembly Reveals Significant Gene Expansion in the Toll and IMD Signaling Pathways of Dendrolimus kikuchii.</title>
        <authorList>
            <person name="Zhou J."/>
            <person name="Wu P."/>
            <person name="Xiong Z."/>
            <person name="Liu N."/>
            <person name="Zhao N."/>
            <person name="Ji M."/>
            <person name="Qiu Y."/>
            <person name="Yang B."/>
        </authorList>
    </citation>
    <scope>NUCLEOTIDE SEQUENCE [LARGE SCALE GENOMIC DNA]</scope>
    <source>
        <strain evidence="1">Ann1</strain>
    </source>
</reference>
<dbReference type="Proteomes" id="UP000824533">
    <property type="component" value="Linkage Group LG06"/>
</dbReference>
<comment type="caution">
    <text evidence="1">The sequence shown here is derived from an EMBL/GenBank/DDBJ whole genome shotgun (WGS) entry which is preliminary data.</text>
</comment>
<keyword evidence="2" id="KW-1185">Reference proteome</keyword>
<organism evidence="1 2">
    <name type="scientific">Dendrolimus kikuchii</name>
    <dbReference type="NCBI Taxonomy" id="765133"/>
    <lineage>
        <taxon>Eukaryota</taxon>
        <taxon>Metazoa</taxon>
        <taxon>Ecdysozoa</taxon>
        <taxon>Arthropoda</taxon>
        <taxon>Hexapoda</taxon>
        <taxon>Insecta</taxon>
        <taxon>Pterygota</taxon>
        <taxon>Neoptera</taxon>
        <taxon>Endopterygota</taxon>
        <taxon>Lepidoptera</taxon>
        <taxon>Glossata</taxon>
        <taxon>Ditrysia</taxon>
        <taxon>Bombycoidea</taxon>
        <taxon>Lasiocampidae</taxon>
        <taxon>Dendrolimus</taxon>
    </lineage>
</organism>
<protein>
    <submittedName>
        <fullName evidence="1">Uncharacterized protein</fullName>
    </submittedName>
</protein>
<evidence type="ECO:0000313" key="1">
    <source>
        <dbReference type="EMBL" id="KAJ0180783.1"/>
    </source>
</evidence>
<gene>
    <name evidence="1" type="ORF">K1T71_004187</name>
</gene>
<evidence type="ECO:0000313" key="2">
    <source>
        <dbReference type="Proteomes" id="UP000824533"/>
    </source>
</evidence>
<proteinExistence type="predicted"/>
<sequence length="269" mass="30277">MKRLVILVPVLLVLIAESDCGVVDRVYDGAAEAVDTTKEAIGGIFSFGKDLVFGKNDPNPETGRHSDGIVGGVMNTIHTGAGYIRNGVSKVMDYEQSLRQKVVGVFKHNSDKGTEGVQGAHDTQSSQDNKQNEPVYHHGEGLLDVRMLDNVNHSFTRSLNNTRDYVNSVNNDIYDKVDDGYKNFKDNVNEFSNNAIDNVRKATDNANENFRGVEDQFNKNMDNFKDNAKNQFDNIENNFKNTMEKENEMLYTRKPDSIVFGDIVRDKRR</sequence>